<keyword evidence="6 17" id="KW-0597">Phosphoprotein</keyword>
<dbReference type="InterPro" id="IPR005467">
    <property type="entry name" value="His_kinase_dom"/>
</dbReference>
<dbReference type="InterPro" id="IPR001789">
    <property type="entry name" value="Sig_transdc_resp-reg_receiver"/>
</dbReference>
<evidence type="ECO:0000256" key="19">
    <source>
        <dbReference type="SAM" id="Phobius"/>
    </source>
</evidence>
<evidence type="ECO:0000256" key="6">
    <source>
        <dbReference type="ARBA" id="ARBA00022553"/>
    </source>
</evidence>
<protein>
    <recommendedName>
        <fullName evidence="15">Circadian input-output histidine kinase CikA</fullName>
        <ecNumber evidence="4">2.7.13.3</ecNumber>
    </recommendedName>
</protein>
<dbReference type="Pfam" id="PF00672">
    <property type="entry name" value="HAMP"/>
    <property type="match status" value="1"/>
</dbReference>
<dbReference type="PROSITE" id="PS50894">
    <property type="entry name" value="HPT"/>
    <property type="match status" value="1"/>
</dbReference>
<dbReference type="Proteomes" id="UP000644756">
    <property type="component" value="Unassembled WGS sequence"/>
</dbReference>
<feature type="domain" description="PAS" evidence="22">
    <location>
        <begin position="488"/>
        <end position="528"/>
    </location>
</feature>
<keyword evidence="18" id="KW-0175">Coiled coil</keyword>
<dbReference type="InterPro" id="IPR036641">
    <property type="entry name" value="HPT_dom_sf"/>
</dbReference>
<dbReference type="PANTHER" id="PTHR45339">
    <property type="entry name" value="HYBRID SIGNAL TRANSDUCTION HISTIDINE KINASE J"/>
    <property type="match status" value="1"/>
</dbReference>
<evidence type="ECO:0000256" key="5">
    <source>
        <dbReference type="ARBA" id="ARBA00022475"/>
    </source>
</evidence>
<feature type="modified residue" description="4-aspartylphosphate" evidence="17">
    <location>
        <position position="925"/>
    </location>
</feature>
<proteinExistence type="inferred from homology"/>
<dbReference type="RefSeq" id="WP_188531350.1">
    <property type="nucleotide sequence ID" value="NZ_BMGR01000007.1"/>
</dbReference>
<dbReference type="Gene3D" id="3.30.565.10">
    <property type="entry name" value="Histidine kinase-like ATPase, C-terminal domain"/>
    <property type="match status" value="1"/>
</dbReference>
<sequence>MKALSLRSKMLLLVLLVTVIPLTFVGIANYQAARTTIMDTLVQNAGDRIANSAYGFSSWLDARLAEVQVMSRTDKVRFGTDEERLDYFNREMRRAGQAFAAIGFADSDGKLSLGMNETIDITSHLSFNRVMNGGVVVTNPFRSSLSGEIIFLIQVPVYGSEDQVIGSINASILSETAFRQFSRIQADSSDVLQLITSEGEVIYHPDPSYIFQSNIKDDNNPLQSISDSLLSSSTGVIELGGERSALVFHTAIEGTPWRMILVKPYDEITQPLSVLLWRTVFFIVVAELLIAGLIISLFNRVISRISRILSVTEKVSAGEFIAEPIPAETEDEIDQLNRSVNGMIEHLRELFGRLDAIINQNGFAFIALDEHYRVVYFSKTAERMLGYQAEEVIHHATLLTFIDPEEIREAASQLSERLGRVVPADLSVLIELRNEQFSYDKEWTFIRKDGTRVPVAYSSNGLRDRNGKFNGVVGIARDITRLKHSEKARDRLLEILEAAKDMIASVDESGKLIYLNPAGRAMIGLEEDGFKPGKVQHPLLSAPLHEGMEQASKQGYWETETSFVSRSGQVIYVSQIIVVHRNVKTGEVFYSVIARDISEQKRVQQEMEQAKREAEEANQAKSHFLARMSHEIRTPLNGIIGLTGLMQKTQLNELQRDYIGKVGASSEALLHIINDILDFSKIEAGKLELEEAAFVPDDLLLKLCDTMSVYLSGKEDIEFMVQSPDRMPTLLIGDAYRIHQVLLNLCVNAVKFTEKGIVTLSIETVDYAGAEVSVRFCITDTGIGIATDQLGRLFEPFTQADGTSSRKYGGTGLGLMIVKSLIEQMGGKLEVESSPGQGSRFSFTLCLAKSPNSENQSVVQTLELHEGLSAWVIEDHEMMRSHLCDRLESMAVQPTGLDNWKSAIQLLLNPSSEQDNELPNFALVDMEMPDMFGHHTWLEFHRGARQRDVMTIVMTTAYGRDEMLKMAAEERPDAILLKPISRAGLYRALIVLLEGNHDRAREAAEASAEAESLKPKGKLLLAEDNRINQLVTVEILRQYGYEIEVAENGLEALRRLSEERPDAILMDIHMPEMDGIELTQRIRAQEIYADLPIIALTANVIQKDHDHYLEIGMNDVITKPIHEERLVAVLRKWVDKAGEVHDQTEAARNSTLGSKSEAAAGAVRLGYDRGKVLERLNGKEVILEHVLSLFLRDYQNYPAQIRSALEAGDVGTAVRLAHTLKGVAGNLCADELAEASEKLEHTLKNNSSDGGSLAASLKHIESFIAYVISQIREQDGSNHGSS</sequence>
<dbReference type="PROSITE" id="PS50112">
    <property type="entry name" value="PAS"/>
    <property type="match status" value="2"/>
</dbReference>
<evidence type="ECO:0000259" key="24">
    <source>
        <dbReference type="PROSITE" id="PS50885"/>
    </source>
</evidence>
<gene>
    <name evidence="26" type="ORF">GCM10010916_24610</name>
</gene>
<keyword evidence="8 19" id="KW-0812">Transmembrane</keyword>
<dbReference type="SUPFAM" id="SSF47384">
    <property type="entry name" value="Homodimeric domain of signal transducing histidine kinase"/>
    <property type="match status" value="1"/>
</dbReference>
<evidence type="ECO:0000256" key="17">
    <source>
        <dbReference type="PROSITE-ProRule" id="PRU00169"/>
    </source>
</evidence>
<dbReference type="InterPro" id="IPR003661">
    <property type="entry name" value="HisK_dim/P_dom"/>
</dbReference>
<organism evidence="26 27">
    <name type="scientific">Paenibacillus abyssi</name>
    <dbReference type="NCBI Taxonomy" id="1340531"/>
    <lineage>
        <taxon>Bacteria</taxon>
        <taxon>Bacillati</taxon>
        <taxon>Bacillota</taxon>
        <taxon>Bacilli</taxon>
        <taxon>Bacillales</taxon>
        <taxon>Paenibacillaceae</taxon>
        <taxon>Paenibacillus</taxon>
    </lineage>
</organism>
<reference evidence="26" key="1">
    <citation type="journal article" date="2014" name="Int. J. Syst. Evol. Microbiol.">
        <title>Complete genome sequence of Corynebacterium casei LMG S-19264T (=DSM 44701T), isolated from a smear-ripened cheese.</title>
        <authorList>
            <consortium name="US DOE Joint Genome Institute (JGI-PGF)"/>
            <person name="Walter F."/>
            <person name="Albersmeier A."/>
            <person name="Kalinowski J."/>
            <person name="Ruckert C."/>
        </authorList>
    </citation>
    <scope>NUCLEOTIDE SEQUENCE</scope>
    <source>
        <strain evidence="26">CGMCC 1.12987</strain>
    </source>
</reference>
<keyword evidence="27" id="KW-1185">Reference proteome</keyword>
<dbReference type="SMART" id="SM00448">
    <property type="entry name" value="REC"/>
    <property type="match status" value="2"/>
</dbReference>
<comment type="caution">
    <text evidence="26">The sequence shown here is derived from an EMBL/GenBank/DDBJ whole genome shotgun (WGS) entry which is preliminary data.</text>
</comment>
<dbReference type="CDD" id="cd18773">
    <property type="entry name" value="PDC1_HK_sensor"/>
    <property type="match status" value="1"/>
</dbReference>
<keyword evidence="14 19" id="KW-0472">Membrane</keyword>
<dbReference type="InterPro" id="IPR035965">
    <property type="entry name" value="PAS-like_dom_sf"/>
</dbReference>
<dbReference type="InterPro" id="IPR008207">
    <property type="entry name" value="Sig_transdc_His_kin_Hpt_dom"/>
</dbReference>
<comment type="subcellular location">
    <subcellularLocation>
        <location evidence="2">Cell membrane</location>
        <topology evidence="2">Multi-pass membrane protein</topology>
    </subcellularLocation>
</comment>
<feature type="domain" description="Histidine kinase" evidence="20">
    <location>
        <begin position="627"/>
        <end position="849"/>
    </location>
</feature>
<keyword evidence="11" id="KW-0067">ATP-binding</keyword>
<dbReference type="InterPro" id="IPR033479">
    <property type="entry name" value="dCache_1"/>
</dbReference>
<dbReference type="PROSITE" id="PS50110">
    <property type="entry name" value="RESPONSE_REGULATORY"/>
    <property type="match status" value="2"/>
</dbReference>
<keyword evidence="12 19" id="KW-1133">Transmembrane helix</keyword>
<dbReference type="SUPFAM" id="SSF47226">
    <property type="entry name" value="Histidine-containing phosphotransfer domain, HPT domain"/>
    <property type="match status" value="1"/>
</dbReference>
<feature type="transmembrane region" description="Helical" evidence="19">
    <location>
        <begin position="275"/>
        <end position="298"/>
    </location>
</feature>
<keyword evidence="10" id="KW-0418">Kinase</keyword>
<dbReference type="SMART" id="SM00086">
    <property type="entry name" value="PAC"/>
    <property type="match status" value="2"/>
</dbReference>
<evidence type="ECO:0000256" key="14">
    <source>
        <dbReference type="ARBA" id="ARBA00023136"/>
    </source>
</evidence>
<evidence type="ECO:0000256" key="12">
    <source>
        <dbReference type="ARBA" id="ARBA00022989"/>
    </source>
</evidence>
<evidence type="ECO:0000256" key="8">
    <source>
        <dbReference type="ARBA" id="ARBA00022692"/>
    </source>
</evidence>
<dbReference type="CDD" id="cd06225">
    <property type="entry name" value="HAMP"/>
    <property type="match status" value="1"/>
</dbReference>
<dbReference type="GO" id="GO:0005886">
    <property type="term" value="C:plasma membrane"/>
    <property type="evidence" value="ECO:0007669"/>
    <property type="project" value="UniProtKB-SubCell"/>
</dbReference>
<keyword evidence="5" id="KW-1003">Cell membrane</keyword>
<dbReference type="EC" id="2.7.13.3" evidence="4"/>
<keyword evidence="7" id="KW-0808">Transferase</keyword>
<dbReference type="InterPro" id="IPR003594">
    <property type="entry name" value="HATPase_dom"/>
</dbReference>
<dbReference type="SUPFAM" id="SSF55785">
    <property type="entry name" value="PYP-like sensor domain (PAS domain)"/>
    <property type="match status" value="2"/>
</dbReference>
<dbReference type="Gene3D" id="1.20.120.160">
    <property type="entry name" value="HPT domain"/>
    <property type="match status" value="1"/>
</dbReference>
<dbReference type="CDD" id="cd16922">
    <property type="entry name" value="HATPase_EvgS-ArcB-TorS-like"/>
    <property type="match status" value="1"/>
</dbReference>
<dbReference type="PRINTS" id="PR00344">
    <property type="entry name" value="BCTRLSENSOR"/>
</dbReference>
<feature type="domain" description="Response regulatory" evidence="21">
    <location>
        <begin position="1018"/>
        <end position="1134"/>
    </location>
</feature>
<dbReference type="GO" id="GO:0000155">
    <property type="term" value="F:phosphorelay sensor kinase activity"/>
    <property type="evidence" value="ECO:0007669"/>
    <property type="project" value="InterPro"/>
</dbReference>
<dbReference type="SMART" id="SM00091">
    <property type="entry name" value="PAS"/>
    <property type="match status" value="2"/>
</dbReference>
<accession>A0A917D0Z9</accession>
<evidence type="ECO:0000256" key="9">
    <source>
        <dbReference type="ARBA" id="ARBA00022741"/>
    </source>
</evidence>
<dbReference type="Pfam" id="PF02743">
    <property type="entry name" value="dCache_1"/>
    <property type="match status" value="1"/>
</dbReference>
<name>A0A917D0Z9_9BACL</name>
<dbReference type="CDD" id="cd12912">
    <property type="entry name" value="PDC2_MCP_like"/>
    <property type="match status" value="1"/>
</dbReference>
<evidence type="ECO:0000259" key="22">
    <source>
        <dbReference type="PROSITE" id="PS50112"/>
    </source>
</evidence>
<dbReference type="InterPro" id="IPR000700">
    <property type="entry name" value="PAS-assoc_C"/>
</dbReference>
<feature type="domain" description="PAS" evidence="22">
    <location>
        <begin position="353"/>
        <end position="421"/>
    </location>
</feature>
<dbReference type="SUPFAM" id="SSF52172">
    <property type="entry name" value="CheY-like"/>
    <property type="match status" value="2"/>
</dbReference>
<dbReference type="Gene3D" id="6.10.340.10">
    <property type="match status" value="1"/>
</dbReference>
<dbReference type="SMART" id="SM00388">
    <property type="entry name" value="HisKA"/>
    <property type="match status" value="1"/>
</dbReference>
<keyword evidence="13" id="KW-0902">Two-component regulatory system</keyword>
<feature type="domain" description="HAMP" evidence="24">
    <location>
        <begin position="299"/>
        <end position="352"/>
    </location>
</feature>
<dbReference type="SMART" id="SM00304">
    <property type="entry name" value="HAMP"/>
    <property type="match status" value="1"/>
</dbReference>
<feature type="domain" description="PAC" evidence="23">
    <location>
        <begin position="557"/>
        <end position="609"/>
    </location>
</feature>
<feature type="modified residue" description="4-aspartylphosphate" evidence="17">
    <location>
        <position position="1067"/>
    </location>
</feature>
<evidence type="ECO:0000256" key="15">
    <source>
        <dbReference type="ARBA" id="ARBA00074306"/>
    </source>
</evidence>
<dbReference type="Gene3D" id="1.10.287.130">
    <property type="match status" value="1"/>
</dbReference>
<dbReference type="Pfam" id="PF01627">
    <property type="entry name" value="Hpt"/>
    <property type="match status" value="1"/>
</dbReference>
<evidence type="ECO:0000259" key="23">
    <source>
        <dbReference type="PROSITE" id="PS50113"/>
    </source>
</evidence>
<dbReference type="InterPro" id="IPR036097">
    <property type="entry name" value="HisK_dim/P_sf"/>
</dbReference>
<feature type="modified residue" description="Phosphohistidine" evidence="16">
    <location>
        <position position="1218"/>
    </location>
</feature>
<dbReference type="SMART" id="SM00073">
    <property type="entry name" value="HPT"/>
    <property type="match status" value="1"/>
</dbReference>
<comment type="catalytic activity">
    <reaction evidence="1">
        <text>ATP + protein L-histidine = ADP + protein N-phospho-L-histidine.</text>
        <dbReference type="EC" id="2.7.13.3"/>
    </reaction>
</comment>
<reference evidence="26" key="2">
    <citation type="submission" date="2020-09" db="EMBL/GenBank/DDBJ databases">
        <authorList>
            <person name="Sun Q."/>
            <person name="Zhou Y."/>
        </authorList>
    </citation>
    <scope>NUCLEOTIDE SEQUENCE</scope>
    <source>
        <strain evidence="26">CGMCC 1.12987</strain>
    </source>
</reference>
<dbReference type="CDD" id="cd17546">
    <property type="entry name" value="REC_hyHK_CKI1_RcsC-like"/>
    <property type="match status" value="1"/>
</dbReference>
<dbReference type="PANTHER" id="PTHR45339:SF5">
    <property type="entry name" value="HISTIDINE KINASE"/>
    <property type="match status" value="1"/>
</dbReference>
<dbReference type="Pfam" id="PF00072">
    <property type="entry name" value="Response_reg"/>
    <property type="match status" value="2"/>
</dbReference>
<dbReference type="Pfam" id="PF02518">
    <property type="entry name" value="HATPase_c"/>
    <property type="match status" value="1"/>
</dbReference>
<evidence type="ECO:0000259" key="20">
    <source>
        <dbReference type="PROSITE" id="PS50109"/>
    </source>
</evidence>
<dbReference type="InterPro" id="IPR036890">
    <property type="entry name" value="HATPase_C_sf"/>
</dbReference>
<evidence type="ECO:0000313" key="27">
    <source>
        <dbReference type="Proteomes" id="UP000644756"/>
    </source>
</evidence>
<dbReference type="CDD" id="cd00130">
    <property type="entry name" value="PAS"/>
    <property type="match status" value="2"/>
</dbReference>
<evidence type="ECO:0000256" key="11">
    <source>
        <dbReference type="ARBA" id="ARBA00022840"/>
    </source>
</evidence>
<comment type="similarity">
    <text evidence="3">In the N-terminal section; belongs to the phytochrome family.</text>
</comment>
<feature type="domain" description="Response regulatory" evidence="21">
    <location>
        <begin position="869"/>
        <end position="993"/>
    </location>
</feature>
<keyword evidence="9" id="KW-0547">Nucleotide-binding</keyword>
<dbReference type="InterPro" id="IPR011006">
    <property type="entry name" value="CheY-like_superfamily"/>
</dbReference>
<evidence type="ECO:0000313" key="26">
    <source>
        <dbReference type="EMBL" id="GGG06764.1"/>
    </source>
</evidence>
<dbReference type="InterPro" id="IPR001610">
    <property type="entry name" value="PAC"/>
</dbReference>
<dbReference type="PROSITE" id="PS50885">
    <property type="entry name" value="HAMP"/>
    <property type="match status" value="1"/>
</dbReference>
<dbReference type="Pfam" id="PF00512">
    <property type="entry name" value="HisKA"/>
    <property type="match status" value="1"/>
</dbReference>
<dbReference type="InterPro" id="IPR003660">
    <property type="entry name" value="HAMP_dom"/>
</dbReference>
<evidence type="ECO:0000256" key="13">
    <source>
        <dbReference type="ARBA" id="ARBA00023012"/>
    </source>
</evidence>
<dbReference type="NCBIfam" id="TIGR00229">
    <property type="entry name" value="sensory_box"/>
    <property type="match status" value="2"/>
</dbReference>
<evidence type="ECO:0000259" key="21">
    <source>
        <dbReference type="PROSITE" id="PS50110"/>
    </source>
</evidence>
<dbReference type="PROSITE" id="PS50109">
    <property type="entry name" value="HIS_KIN"/>
    <property type="match status" value="1"/>
</dbReference>
<evidence type="ECO:0000256" key="18">
    <source>
        <dbReference type="SAM" id="Coils"/>
    </source>
</evidence>
<feature type="domain" description="HPt" evidence="25">
    <location>
        <begin position="1179"/>
        <end position="1278"/>
    </location>
</feature>
<evidence type="ECO:0000256" key="10">
    <source>
        <dbReference type="ARBA" id="ARBA00022777"/>
    </source>
</evidence>
<dbReference type="CDD" id="cd00088">
    <property type="entry name" value="HPT"/>
    <property type="match status" value="1"/>
</dbReference>
<evidence type="ECO:0000256" key="3">
    <source>
        <dbReference type="ARBA" id="ARBA00006402"/>
    </source>
</evidence>
<evidence type="ECO:0000256" key="1">
    <source>
        <dbReference type="ARBA" id="ARBA00000085"/>
    </source>
</evidence>
<dbReference type="SUPFAM" id="SSF158472">
    <property type="entry name" value="HAMP domain-like"/>
    <property type="match status" value="1"/>
</dbReference>
<evidence type="ECO:0000256" key="7">
    <source>
        <dbReference type="ARBA" id="ARBA00022679"/>
    </source>
</evidence>
<dbReference type="Gene3D" id="3.30.450.20">
    <property type="entry name" value="PAS domain"/>
    <property type="match status" value="3"/>
</dbReference>
<dbReference type="FunFam" id="1.10.287.130:FF:000003">
    <property type="entry name" value="Histidine kinase"/>
    <property type="match status" value="1"/>
</dbReference>
<feature type="coiled-coil region" evidence="18">
    <location>
        <begin position="593"/>
        <end position="627"/>
    </location>
</feature>
<dbReference type="GO" id="GO:0005524">
    <property type="term" value="F:ATP binding"/>
    <property type="evidence" value="ECO:0007669"/>
    <property type="project" value="UniProtKB-KW"/>
</dbReference>
<feature type="domain" description="PAC" evidence="23">
    <location>
        <begin position="439"/>
        <end position="491"/>
    </location>
</feature>
<dbReference type="CDD" id="cd00156">
    <property type="entry name" value="REC"/>
    <property type="match status" value="1"/>
</dbReference>
<evidence type="ECO:0000259" key="25">
    <source>
        <dbReference type="PROSITE" id="PS50894"/>
    </source>
</evidence>
<evidence type="ECO:0000256" key="4">
    <source>
        <dbReference type="ARBA" id="ARBA00012438"/>
    </source>
</evidence>
<dbReference type="InterPro" id="IPR000014">
    <property type="entry name" value="PAS"/>
</dbReference>
<dbReference type="FunFam" id="3.30.565.10:FF:000010">
    <property type="entry name" value="Sensor histidine kinase RcsC"/>
    <property type="match status" value="1"/>
</dbReference>
<dbReference type="SMART" id="SM00387">
    <property type="entry name" value="HATPase_c"/>
    <property type="match status" value="1"/>
</dbReference>
<dbReference type="EMBL" id="BMGR01000007">
    <property type="protein sequence ID" value="GGG06764.1"/>
    <property type="molecule type" value="Genomic_DNA"/>
</dbReference>
<dbReference type="InterPro" id="IPR004358">
    <property type="entry name" value="Sig_transdc_His_kin-like_C"/>
</dbReference>
<evidence type="ECO:0000256" key="2">
    <source>
        <dbReference type="ARBA" id="ARBA00004651"/>
    </source>
</evidence>
<dbReference type="Pfam" id="PF13426">
    <property type="entry name" value="PAS_9"/>
    <property type="match status" value="2"/>
</dbReference>
<dbReference type="SUPFAM" id="SSF55874">
    <property type="entry name" value="ATPase domain of HSP90 chaperone/DNA topoisomerase II/histidine kinase"/>
    <property type="match status" value="1"/>
</dbReference>
<evidence type="ECO:0000256" key="16">
    <source>
        <dbReference type="PROSITE-ProRule" id="PRU00110"/>
    </source>
</evidence>
<dbReference type="Gene3D" id="3.40.50.2300">
    <property type="match status" value="2"/>
</dbReference>
<dbReference type="CDD" id="cd00082">
    <property type="entry name" value="HisKA"/>
    <property type="match status" value="1"/>
</dbReference>
<dbReference type="PROSITE" id="PS50113">
    <property type="entry name" value="PAC"/>
    <property type="match status" value="2"/>
</dbReference>